<feature type="non-terminal residue" evidence="2">
    <location>
        <position position="1"/>
    </location>
</feature>
<proteinExistence type="evidence at transcript level"/>
<dbReference type="AlphaFoldDB" id="H6S419"/>
<accession>H6S419</accession>
<dbReference type="EMBL" id="HE582075">
    <property type="protein sequence ID" value="CCD28149.1"/>
    <property type="molecule type" value="mRNA"/>
</dbReference>
<evidence type="ECO:0000256" key="1">
    <source>
        <dbReference type="SAM" id="MobiDB-lite"/>
    </source>
</evidence>
<name>H6S419_PLAVT</name>
<feature type="compositionally biased region" description="Basic and acidic residues" evidence="1">
    <location>
        <begin position="270"/>
        <end position="280"/>
    </location>
</feature>
<feature type="region of interest" description="Disordered" evidence="1">
    <location>
        <begin position="200"/>
        <end position="234"/>
    </location>
</feature>
<sequence>VSQESTVTNTIAISSDCLSQNRTPHLENTGCSVYTSASTQFLCPAKWPHSDSVLSKPSSLSTTILSTGSLARRSLMDEALSLSNLCMDKGSLKNKSFLAAEEEKGEGEEPVVLDHRLTTTLRTLRHLDYIVSVDEQDVGDDLDNINFESEDYGDCESGDEVEIRSSYASSVAVMDDNYTVCMTPTGAVPEFQRESPIFEVEEDGESEEKAEVTQNEKETTAKIGESKDDANFEHNVVETMTKDEGKSDTEEIGELLNAITEHQPSDLEMSNEKKRVRGEG</sequence>
<protein>
    <submittedName>
        <fullName evidence="2">Uncharacterized protein</fullName>
    </submittedName>
</protein>
<feature type="non-terminal residue" evidence="2">
    <location>
        <position position="280"/>
    </location>
</feature>
<organism evidence="2">
    <name type="scientific">Plasmopara viticola</name>
    <name type="common">Downy mildew of grapevine</name>
    <name type="synonym">Botrytis viticola</name>
    <dbReference type="NCBI Taxonomy" id="143451"/>
    <lineage>
        <taxon>Eukaryota</taxon>
        <taxon>Sar</taxon>
        <taxon>Stramenopiles</taxon>
        <taxon>Oomycota</taxon>
        <taxon>Peronosporomycetes</taxon>
        <taxon>Peronosporales</taxon>
        <taxon>Peronosporaceae</taxon>
        <taxon>Plasmopara</taxon>
    </lineage>
</organism>
<feature type="compositionally biased region" description="Basic and acidic residues" evidence="1">
    <location>
        <begin position="207"/>
        <end position="234"/>
    </location>
</feature>
<evidence type="ECO:0000313" key="2">
    <source>
        <dbReference type="EMBL" id="CCD28149.1"/>
    </source>
</evidence>
<reference evidence="2" key="1">
    <citation type="journal article" date="2012" name="Fungal Biol.">
        <title>Identification of effector genes from the phytopathogenic Oomycete Plasmopara viticola through the analysis of gene expression in germinated zoospores.</title>
        <authorList>
            <person name="Mestre P."/>
            <person name="Piron M.C."/>
            <person name="Merdinoglu D."/>
        </authorList>
    </citation>
    <scope>NUCLEOTIDE SEQUENCE</scope>
    <source>
        <strain evidence="2">SC</strain>
        <tissue evidence="2">In vitro germinated zoospores</tissue>
    </source>
</reference>
<feature type="region of interest" description="Disordered" evidence="1">
    <location>
        <begin position="259"/>
        <end position="280"/>
    </location>
</feature>